<dbReference type="RefSeq" id="XP_007861429.1">
    <property type="nucleotide sequence ID" value="XM_007863238.1"/>
</dbReference>
<feature type="compositionally biased region" description="Basic residues" evidence="1">
    <location>
        <begin position="327"/>
        <end position="353"/>
    </location>
</feature>
<name>S7QNV5_GLOTA</name>
<dbReference type="eggNOG" id="ENOG502RYJ5">
    <property type="taxonomic scope" value="Eukaryota"/>
</dbReference>
<dbReference type="GeneID" id="19301159"/>
<evidence type="ECO:0008006" key="4">
    <source>
        <dbReference type="Google" id="ProtNLM"/>
    </source>
</evidence>
<organism evidence="2 3">
    <name type="scientific">Gloeophyllum trabeum (strain ATCC 11539 / FP-39264 / Madison 617)</name>
    <name type="common">Brown rot fungus</name>
    <dbReference type="NCBI Taxonomy" id="670483"/>
    <lineage>
        <taxon>Eukaryota</taxon>
        <taxon>Fungi</taxon>
        <taxon>Dikarya</taxon>
        <taxon>Basidiomycota</taxon>
        <taxon>Agaricomycotina</taxon>
        <taxon>Agaricomycetes</taxon>
        <taxon>Gloeophyllales</taxon>
        <taxon>Gloeophyllaceae</taxon>
        <taxon>Gloeophyllum</taxon>
    </lineage>
</organism>
<feature type="region of interest" description="Disordered" evidence="1">
    <location>
        <begin position="1"/>
        <end position="113"/>
    </location>
</feature>
<evidence type="ECO:0000313" key="2">
    <source>
        <dbReference type="EMBL" id="EPQ61208.1"/>
    </source>
</evidence>
<feature type="compositionally biased region" description="Polar residues" evidence="1">
    <location>
        <begin position="571"/>
        <end position="591"/>
    </location>
</feature>
<dbReference type="HOGENOM" id="CLU_419801_0_0_1"/>
<gene>
    <name evidence="2" type="ORF">GLOTRDRAFT_124938</name>
</gene>
<accession>S7QNV5</accession>
<dbReference type="EMBL" id="KB469296">
    <property type="protein sequence ID" value="EPQ61208.1"/>
    <property type="molecule type" value="Genomic_DNA"/>
</dbReference>
<evidence type="ECO:0000313" key="3">
    <source>
        <dbReference type="Proteomes" id="UP000030669"/>
    </source>
</evidence>
<feature type="compositionally biased region" description="Polar residues" evidence="1">
    <location>
        <begin position="64"/>
        <end position="79"/>
    </location>
</feature>
<sequence>MPATGTRKTRSVSRRTVPGELHDSPDVSAAIASVEEIVSAPAPGDADVSVEQTSAPMNGRVDGEQTTNSSARENNQQNEARAAVQHRVSSSGDIGPNGSAVVTPPATPPKSGTPSFTLRHVDWAESSEDDDNVGGGVPAEWIKDAEVHPNLLFDILKGIEDPKQRYELLDYHLLQSKRTGTIAGNNGQPISVRAEGDKASPLLTDGDDPTTTRAPSNANVLRAMPLADIVPQLHVDKGKRKADDHRVAVNPTSIAREAKAVPTIKSEAKIGRAGSQIPNVGFVHRIIEGGPPGSDPSDSSSESDGSSRSDSLSDTSSAASDATFRTRERKRLKHKLFRQRRRAKRGNRNRLPRGVRIEEPSKWDGTPNYDRFEHWIYEVENYFTSTGIKRRLQVRMIGRWLRGKAADYFMNSIADNPDKYTKEAVYHGLFSYCFPTRFKAELRKRYDKCFQGQRPFREFIRELQKLSKRLPDISDAHLVLKVWENARRDIRVEWAKLGYDPETATLAELEDAAINIETASELAADARGDFTRRRQKFNAGSSIFTSHEKSSGDKYRTQGPITAAASKESGQKLSANHHTARQTGPSTRRSLTQAEMDELRSAGIRLGRLELDRPMPEFVPRLLTYLVLKTSQRSVKQFLNVLDVALVPTMNPN</sequence>
<evidence type="ECO:0000256" key="1">
    <source>
        <dbReference type="SAM" id="MobiDB-lite"/>
    </source>
</evidence>
<keyword evidence="3" id="KW-1185">Reference proteome</keyword>
<dbReference type="AlphaFoldDB" id="S7QNV5"/>
<feature type="compositionally biased region" description="Low complexity" evidence="1">
    <location>
        <begin position="295"/>
        <end position="322"/>
    </location>
</feature>
<dbReference type="Proteomes" id="UP000030669">
    <property type="component" value="Unassembled WGS sequence"/>
</dbReference>
<proteinExistence type="predicted"/>
<feature type="region of interest" description="Disordered" evidence="1">
    <location>
        <begin position="564"/>
        <end position="591"/>
    </location>
</feature>
<dbReference type="KEGG" id="gtr:GLOTRDRAFT_124938"/>
<feature type="region of interest" description="Disordered" evidence="1">
    <location>
        <begin position="284"/>
        <end position="353"/>
    </location>
</feature>
<reference evidence="2 3" key="1">
    <citation type="journal article" date="2012" name="Science">
        <title>The Paleozoic origin of enzymatic lignin decomposition reconstructed from 31 fungal genomes.</title>
        <authorList>
            <person name="Floudas D."/>
            <person name="Binder M."/>
            <person name="Riley R."/>
            <person name="Barry K."/>
            <person name="Blanchette R.A."/>
            <person name="Henrissat B."/>
            <person name="Martinez A.T."/>
            <person name="Otillar R."/>
            <person name="Spatafora J.W."/>
            <person name="Yadav J.S."/>
            <person name="Aerts A."/>
            <person name="Benoit I."/>
            <person name="Boyd A."/>
            <person name="Carlson A."/>
            <person name="Copeland A."/>
            <person name="Coutinho P.M."/>
            <person name="de Vries R.P."/>
            <person name="Ferreira P."/>
            <person name="Findley K."/>
            <person name="Foster B."/>
            <person name="Gaskell J."/>
            <person name="Glotzer D."/>
            <person name="Gorecki P."/>
            <person name="Heitman J."/>
            <person name="Hesse C."/>
            <person name="Hori C."/>
            <person name="Igarashi K."/>
            <person name="Jurgens J.A."/>
            <person name="Kallen N."/>
            <person name="Kersten P."/>
            <person name="Kohler A."/>
            <person name="Kuees U."/>
            <person name="Kumar T.K.A."/>
            <person name="Kuo A."/>
            <person name="LaButti K."/>
            <person name="Larrondo L.F."/>
            <person name="Lindquist E."/>
            <person name="Ling A."/>
            <person name="Lombard V."/>
            <person name="Lucas S."/>
            <person name="Lundell T."/>
            <person name="Martin R."/>
            <person name="McLaughlin D.J."/>
            <person name="Morgenstern I."/>
            <person name="Morin E."/>
            <person name="Murat C."/>
            <person name="Nagy L.G."/>
            <person name="Nolan M."/>
            <person name="Ohm R.A."/>
            <person name="Patyshakuliyeva A."/>
            <person name="Rokas A."/>
            <person name="Ruiz-Duenas F.J."/>
            <person name="Sabat G."/>
            <person name="Salamov A."/>
            <person name="Samejima M."/>
            <person name="Schmutz J."/>
            <person name="Slot J.C."/>
            <person name="St John F."/>
            <person name="Stenlid J."/>
            <person name="Sun H."/>
            <person name="Sun S."/>
            <person name="Syed K."/>
            <person name="Tsang A."/>
            <person name="Wiebenga A."/>
            <person name="Young D."/>
            <person name="Pisabarro A."/>
            <person name="Eastwood D.C."/>
            <person name="Martin F."/>
            <person name="Cullen D."/>
            <person name="Grigoriev I.V."/>
            <person name="Hibbett D.S."/>
        </authorList>
    </citation>
    <scope>NUCLEOTIDE SEQUENCE [LARGE SCALE GENOMIC DNA]</scope>
    <source>
        <strain evidence="2 3">ATCC 11539</strain>
    </source>
</reference>
<dbReference type="OrthoDB" id="3267748at2759"/>
<protein>
    <recommendedName>
        <fullName evidence="4">Retrotransposon gag domain-containing protein</fullName>
    </recommendedName>
</protein>